<sequence>MGKARIMEIRELLLRQEKERISSPQLKALNEQILCLQTLKEPSSLSLSRPVVLSSGGELYGGASTETKVKMEEETGAIPDTSRQMSVPMSSEQRPASDERDRRSSSSSSSSRGVQVVGVRPDTTLLETKRKQYEDLVAQISGLDAARGADKLRILEIQKEKTEVLSGMLRRDNFPEGSEGKEAYASELASWAEKKEVFDAEKADRDTLVATLHGHIDQLASDGFALNEQTNKLHKEIDVLSPPLQAKGVTGGAAKGHLPSVFHMTPLTGGGMYPAVSPPEPATVSVGGGVRTGDVGAPGAPDIFSFLGVRESSGTQGRPKCDPEDPLIAYTLEEILTSVLRTFVEMRDKVVAMIFAHFFKTIQYLTSAFILEYERIAYKPYRFGTYTELLAHHKRLLNYLVEENIVHELGRQNPVDLTSEVEIIKEIHGIAAQAETFNKSLGDAWDRGLVKGALVEDLKREWEQKAATFGVRNSGGASQGGIIPKVPFLAFAGPGGVPQRKSSSKVKGGKPSGGKTPDSGGKGRGNSDRGRQGSAGGGFGKRDGRGSSNRGRSPRSNSSAPSSRYNDKGVEGKDRPPTQAVVNPRGPNRNPVLDRYGVRHRDGSGSDVFIGTMAGLGETPITPEWGGHGACSWIQKKDGCPSCKTMGHAPNNCPDKNAKKRWMIKQIDKIGQDRGGSGGRPKDPPGGGGRGGGSGDRRGSPYPGRGGGSRGRGGGGGRGRGGRTLSPGRFNNENFEKKNSDSGQAQRGGSVPPVSLQTVSPGGQDDDDDVVVTGGISRRQGDSFNLTIHASKGEEKITHGEGSLGKVRFADRLGLPLCYEPGAKYSPDYDTTTFHVWHDGAMERLSAWDPVGNHTEVDVWREGVRAAWQTILSDKPERTGLERMGWAIFPTGLETCVSVMQAFQSEFTAGGVQHIRDIMEEQDPHLPESISRTRGPEDETTMGAVPSGSKSAVYTVSQYESELMNDPNRTRQRAGFPEKFEVYQVSGNARSKNPELVEYRVIKNLIYINSCTFGNLISWRKVRSLIRAFGRPDIPDWTGLFTGGIGEEGDGPPDGGLPRKTRHRHYEHLVTGQDFIEWKVQLEMPLQSQGLGDEAVFSCSTILGIRFGTHDPSGTLKNIVVPCLLHMVDQPNLPDVLIRNAPGAGLFVPRSSPKDVLSAYRMWAEKTKEERQISYEVRLSMDLMYQEGVRQGIPQVDVKVMDTPFKVGAPEACIIHKPCGERPDGYGLNHLPRAVYNRSPHYKAVPNESFEHFLGGGPQGGSCGYRFQSLEEVWDRRNKVQRMRQQRDPYERIS</sequence>
<feature type="region of interest" description="Disordered" evidence="1">
    <location>
        <begin position="926"/>
        <end position="949"/>
    </location>
</feature>
<evidence type="ECO:0000313" key="2">
    <source>
        <dbReference type="EMBL" id="CEM14749.1"/>
    </source>
</evidence>
<accession>A0A0G4FLT7</accession>
<feature type="compositionally biased region" description="Low complexity" evidence="1">
    <location>
        <begin position="546"/>
        <end position="564"/>
    </location>
</feature>
<feature type="region of interest" description="Disordered" evidence="1">
    <location>
        <begin position="62"/>
        <end position="121"/>
    </location>
</feature>
<dbReference type="PhylomeDB" id="A0A0G4FLT7"/>
<feature type="compositionally biased region" description="Gly residues" evidence="1">
    <location>
        <begin position="673"/>
        <end position="694"/>
    </location>
</feature>
<feature type="region of interest" description="Disordered" evidence="1">
    <location>
        <begin position="494"/>
        <end position="604"/>
    </location>
</feature>
<dbReference type="VEuPathDB" id="CryptoDB:Cvel_17599"/>
<dbReference type="EMBL" id="CDMZ01000458">
    <property type="protein sequence ID" value="CEM14749.1"/>
    <property type="molecule type" value="Genomic_DNA"/>
</dbReference>
<evidence type="ECO:0000256" key="1">
    <source>
        <dbReference type="SAM" id="MobiDB-lite"/>
    </source>
</evidence>
<feature type="compositionally biased region" description="Basic and acidic residues" evidence="1">
    <location>
        <begin position="565"/>
        <end position="576"/>
    </location>
</feature>
<feature type="compositionally biased region" description="Basic and acidic residues" evidence="1">
    <location>
        <begin position="95"/>
        <end position="104"/>
    </location>
</feature>
<gene>
    <name evidence="2" type="ORF">Cvel_17599</name>
</gene>
<name>A0A0G4FLT7_9ALVE</name>
<reference evidence="2" key="1">
    <citation type="submission" date="2014-11" db="EMBL/GenBank/DDBJ databases">
        <authorList>
            <person name="Otto D Thomas"/>
            <person name="Naeem Raeece"/>
        </authorList>
    </citation>
    <scope>NUCLEOTIDE SEQUENCE</scope>
</reference>
<feature type="region of interest" description="Disordered" evidence="1">
    <location>
        <begin position="668"/>
        <end position="769"/>
    </location>
</feature>
<feature type="compositionally biased region" description="Gly residues" evidence="1">
    <location>
        <begin position="704"/>
        <end position="719"/>
    </location>
</feature>
<organism evidence="2">
    <name type="scientific">Chromera velia CCMP2878</name>
    <dbReference type="NCBI Taxonomy" id="1169474"/>
    <lineage>
        <taxon>Eukaryota</taxon>
        <taxon>Sar</taxon>
        <taxon>Alveolata</taxon>
        <taxon>Colpodellida</taxon>
        <taxon>Chromeraceae</taxon>
        <taxon>Chromera</taxon>
    </lineage>
</organism>
<proteinExistence type="predicted"/>
<protein>
    <submittedName>
        <fullName evidence="2">Uncharacterized protein</fullName>
    </submittedName>
</protein>
<feature type="compositionally biased region" description="Polar residues" evidence="1">
    <location>
        <begin position="81"/>
        <end position="94"/>
    </location>
</feature>